<feature type="domain" description="EGF-like" evidence="17">
    <location>
        <begin position="481"/>
        <end position="513"/>
    </location>
</feature>
<dbReference type="PROSITE" id="PS50026">
    <property type="entry name" value="EGF_3"/>
    <property type="match status" value="1"/>
</dbReference>
<evidence type="ECO:0000313" key="18">
    <source>
        <dbReference type="EMBL" id="MED6269023.1"/>
    </source>
</evidence>
<keyword evidence="16" id="KW-1015">Disulfide bond</keyword>
<comment type="similarity">
    <text evidence="12">Belongs to the reelin family.</text>
</comment>
<dbReference type="InterPro" id="IPR000742">
    <property type="entry name" value="EGF"/>
</dbReference>
<keyword evidence="16" id="KW-0245">EGF-like domain</keyword>
<comment type="function">
    <text evidence="15">Extracellular matrix serine protease secreted by pioneer neurons that plays a role in layering of neurons in the cerebral cortex and cerebellum by coordinating cell positioning during neurodevelopment. Regulates microtubule function in neurons and neuronal migration. Binding to the extracellular domains of lipoprotein receptors VLDLR and LRP8/APOER2 induces tyrosine phosphorylation of DAB1 and modulation of TAU phosphorylation. Affects migration of sympathetic preganglionic neurons in the spinal cord, where it seems to act as a barrier to neuronal migration. Enzymatic activity is important for the modulation of cell adhesion.</text>
</comment>
<evidence type="ECO:0000256" key="10">
    <source>
        <dbReference type="ARBA" id="ARBA00022837"/>
    </source>
</evidence>
<dbReference type="InterPro" id="IPR049419">
    <property type="entry name" value="Reelin_subrepeat-B"/>
</dbReference>
<keyword evidence="10" id="KW-0106">Calcium</keyword>
<comment type="subunit">
    <text evidence="14">Oligomer of disulfide-linked homodimers.</text>
</comment>
<dbReference type="CDD" id="cd10048">
    <property type="entry name" value="Reelin_repeat_4_subrepeat_2"/>
    <property type="match status" value="1"/>
</dbReference>
<dbReference type="CDD" id="cd10049">
    <property type="entry name" value="Reelin_repeat_5_subrepeat_2"/>
    <property type="match status" value="1"/>
</dbReference>
<evidence type="ECO:0000256" key="1">
    <source>
        <dbReference type="ARBA" id="ARBA00004498"/>
    </source>
</evidence>
<comment type="caution">
    <text evidence="16">Lacks conserved residue(s) required for the propagation of feature annotation.</text>
</comment>
<evidence type="ECO:0000256" key="15">
    <source>
        <dbReference type="ARBA" id="ARBA00046064"/>
    </source>
</evidence>
<keyword evidence="19" id="KW-1185">Reference proteome</keyword>
<dbReference type="Gene3D" id="2.60.120.260">
    <property type="entry name" value="Galactose-binding domain-like"/>
    <property type="match status" value="5"/>
</dbReference>
<feature type="disulfide bond" evidence="16">
    <location>
        <begin position="503"/>
        <end position="512"/>
    </location>
</feature>
<feature type="disulfide bond" evidence="16">
    <location>
        <begin position="485"/>
        <end position="495"/>
    </location>
</feature>
<dbReference type="Pfam" id="PF23106">
    <property type="entry name" value="EGF_Teneurin"/>
    <property type="match status" value="2"/>
</dbReference>
<evidence type="ECO:0000256" key="11">
    <source>
        <dbReference type="ARBA" id="ARBA00022889"/>
    </source>
</evidence>
<keyword evidence="7" id="KW-0378">Hydrolase</keyword>
<dbReference type="EMBL" id="JAHUTJ010012099">
    <property type="protein sequence ID" value="MED6269023.1"/>
    <property type="molecule type" value="Genomic_DNA"/>
</dbReference>
<protein>
    <recommendedName>
        <fullName evidence="13">Reelin</fullName>
    </recommendedName>
</protein>
<evidence type="ECO:0000256" key="8">
    <source>
        <dbReference type="ARBA" id="ARBA00022825"/>
    </source>
</evidence>
<keyword evidence="5" id="KW-0645">Protease</keyword>
<evidence type="ECO:0000256" key="13">
    <source>
        <dbReference type="ARBA" id="ARBA00023900"/>
    </source>
</evidence>
<evidence type="ECO:0000256" key="16">
    <source>
        <dbReference type="PROSITE-ProRule" id="PRU00076"/>
    </source>
</evidence>
<keyword evidence="6" id="KW-0479">Metal-binding</keyword>
<dbReference type="PROSITE" id="PS00022">
    <property type="entry name" value="EGF_1"/>
    <property type="match status" value="1"/>
</dbReference>
<accession>A0ABU7D5N7</accession>
<evidence type="ECO:0000313" key="19">
    <source>
        <dbReference type="Proteomes" id="UP001352852"/>
    </source>
</evidence>
<dbReference type="SUPFAM" id="SSF110296">
    <property type="entry name" value="Oligoxyloglucan reducing end-specific cellobiohydrolase"/>
    <property type="match status" value="1"/>
</dbReference>
<keyword evidence="4" id="KW-0272">Extracellular matrix</keyword>
<dbReference type="PANTHER" id="PTHR11841">
    <property type="entry name" value="REELIN"/>
    <property type="match status" value="1"/>
</dbReference>
<evidence type="ECO:0000256" key="14">
    <source>
        <dbReference type="ARBA" id="ARBA00044961"/>
    </source>
</evidence>
<dbReference type="Pfam" id="PF21471">
    <property type="entry name" value="Reelin_subrepeat-B"/>
    <property type="match status" value="5"/>
</dbReference>
<keyword evidence="8" id="KW-0720">Serine protease</keyword>
<keyword evidence="2" id="KW-0217">Developmental protein</keyword>
<evidence type="ECO:0000259" key="17">
    <source>
        <dbReference type="PROSITE" id="PS50026"/>
    </source>
</evidence>
<evidence type="ECO:0000256" key="12">
    <source>
        <dbReference type="ARBA" id="ARBA00023773"/>
    </source>
</evidence>
<evidence type="ECO:0000256" key="7">
    <source>
        <dbReference type="ARBA" id="ARBA00022801"/>
    </source>
</evidence>
<evidence type="ECO:0000256" key="9">
    <source>
        <dbReference type="ARBA" id="ARBA00022833"/>
    </source>
</evidence>
<keyword evidence="11" id="KW-0130">Cell adhesion</keyword>
<comment type="caution">
    <text evidence="18">The sequence shown here is derived from an EMBL/GenBank/DDBJ whole genome shotgun (WGS) entry which is preliminary data.</text>
</comment>
<evidence type="ECO:0000256" key="6">
    <source>
        <dbReference type="ARBA" id="ARBA00022723"/>
    </source>
</evidence>
<evidence type="ECO:0000256" key="2">
    <source>
        <dbReference type="ARBA" id="ARBA00022473"/>
    </source>
</evidence>
<sequence>KPRYAESWDFEVTGSSFLQFELSMGCSKSTSFSHGVRLEYSTDCGRHWTLITPECVPPAIGCAGYTQSSVYTSTQHKHWRRITVYLPSAANSPRTRFRWIQTHFTPGAEGWALDNVLLAPGCPWMCSGHGLCDNGRCVCDKGYGGAHCVPLAPLQSVLREDFNENLQQETWPEVYGAERGTLSGEPLKSGTALIFKGDGLRMIVSRDLDCSNTLYIQFSFKFITKGVPERSHSVLLQYSVNGGISWLLLDEFYFPASTDTIFLHLPLPASAQTNATRFRLWQPYNSGKKEEVWVIDDLIIDGSSLHKPPMIIDTFEEGPNEENWLFYPGGNTGLYCPYQKAGLEEDESAMVFISSELGEHSITTRDIDVNENTIIQFEINVGCTTESSSAHPVRLEFSRDFGATWHLLVPLCAGGPQPSSLCSTELHPASIYFPGTTHGWRRELIHVGKLRLCGSIRFRWFQGFFSTGSAPPTWALDNVYIGPQCQDMCNGHGACMSGTHCLCDPGFSGPDCSLPDTPNPDFLKEDFEGGAVDTEHFTLLSGGKPSRKCGIMSSGNHLFFSEDGLRMLVTNDMDLSNARFVQFFLRLGCGKAAPDPRSQPVLLQFSVDGGLTWGLLQEFLFSNTSNQARLVALEIPLRARTPATRLRWWQPSENGHFYSPWVIDQVVVGGSASGWGPLEDDFSSIDGRSWLLHPGGTRMPVCGSDGPAFAFIEKSNTRYAVTTDISLGQDAFIQFDFSASCSVTNSCYSVELEYSLDLGLTWQPVVRDCLPTSPDCSSYTLQRILVSDTYNKWGRVTLSIPSYARCFLGELGDD</sequence>
<dbReference type="SUPFAM" id="SSF50939">
    <property type="entry name" value="Sialidases"/>
    <property type="match status" value="1"/>
</dbReference>
<dbReference type="InterPro" id="IPR036278">
    <property type="entry name" value="Sialidase_sf"/>
</dbReference>
<proteinExistence type="inferred from homology"/>
<dbReference type="Proteomes" id="UP001352852">
    <property type="component" value="Unassembled WGS sequence"/>
</dbReference>
<evidence type="ECO:0000256" key="4">
    <source>
        <dbReference type="ARBA" id="ARBA00022530"/>
    </source>
</evidence>
<dbReference type="PROSITE" id="PS01186">
    <property type="entry name" value="EGF_2"/>
    <property type="match status" value="2"/>
</dbReference>
<name>A0ABU7D5N7_9TELE</name>
<evidence type="ECO:0000256" key="3">
    <source>
        <dbReference type="ARBA" id="ARBA00022525"/>
    </source>
</evidence>
<dbReference type="SMART" id="SM00181">
    <property type="entry name" value="EGF"/>
    <property type="match status" value="2"/>
</dbReference>
<organism evidence="18 19">
    <name type="scientific">Characodon lateralis</name>
    <dbReference type="NCBI Taxonomy" id="208331"/>
    <lineage>
        <taxon>Eukaryota</taxon>
        <taxon>Metazoa</taxon>
        <taxon>Chordata</taxon>
        <taxon>Craniata</taxon>
        <taxon>Vertebrata</taxon>
        <taxon>Euteleostomi</taxon>
        <taxon>Actinopterygii</taxon>
        <taxon>Neopterygii</taxon>
        <taxon>Teleostei</taxon>
        <taxon>Neoteleostei</taxon>
        <taxon>Acanthomorphata</taxon>
        <taxon>Ovalentaria</taxon>
        <taxon>Atherinomorphae</taxon>
        <taxon>Cyprinodontiformes</taxon>
        <taxon>Goodeidae</taxon>
        <taxon>Characodon</taxon>
    </lineage>
</organism>
<dbReference type="InterPro" id="IPR034968">
    <property type="entry name" value="Reelin"/>
</dbReference>
<gene>
    <name evidence="18" type="ORF">CHARACLAT_028763</name>
</gene>
<dbReference type="PANTHER" id="PTHR11841:SF1">
    <property type="entry name" value="REELIN"/>
    <property type="match status" value="1"/>
</dbReference>
<comment type="subcellular location">
    <subcellularLocation>
        <location evidence="1">Secreted</location>
        <location evidence="1">Extracellular space</location>
        <location evidence="1">Extracellular matrix</location>
    </subcellularLocation>
</comment>
<keyword evidence="9" id="KW-0862">Zinc</keyword>
<keyword evidence="3" id="KW-0964">Secreted</keyword>
<feature type="non-terminal residue" evidence="18">
    <location>
        <position position="1"/>
    </location>
</feature>
<dbReference type="CDD" id="cd10041">
    <property type="entry name" value="Reelin_repeat_5_subrepeat_1"/>
    <property type="match status" value="1"/>
</dbReference>
<reference evidence="18 19" key="1">
    <citation type="submission" date="2021-06" db="EMBL/GenBank/DDBJ databases">
        <authorList>
            <person name="Palmer J.M."/>
        </authorList>
    </citation>
    <scope>NUCLEOTIDE SEQUENCE [LARGE SCALE GENOMIC DNA]</scope>
    <source>
        <strain evidence="18 19">CL_MEX2019</strain>
        <tissue evidence="18">Muscle</tissue>
    </source>
</reference>
<evidence type="ECO:0000256" key="5">
    <source>
        <dbReference type="ARBA" id="ARBA00022670"/>
    </source>
</evidence>